<comment type="caution">
    <text evidence="11">The sequence shown here is derived from an EMBL/GenBank/DDBJ whole genome shotgun (WGS) entry which is preliminary data.</text>
</comment>
<feature type="region of interest" description="Disordered" evidence="8">
    <location>
        <begin position="1"/>
        <end position="33"/>
    </location>
</feature>
<feature type="region of interest" description="Disordered" evidence="8">
    <location>
        <begin position="494"/>
        <end position="515"/>
    </location>
</feature>
<organism evidence="11 12">
    <name type="scientific">Artemia franciscana</name>
    <name type="common">Brine shrimp</name>
    <name type="synonym">Artemia sanfranciscana</name>
    <dbReference type="NCBI Taxonomy" id="6661"/>
    <lineage>
        <taxon>Eukaryota</taxon>
        <taxon>Metazoa</taxon>
        <taxon>Ecdysozoa</taxon>
        <taxon>Arthropoda</taxon>
        <taxon>Crustacea</taxon>
        <taxon>Branchiopoda</taxon>
        <taxon>Anostraca</taxon>
        <taxon>Artemiidae</taxon>
        <taxon>Artemia</taxon>
    </lineage>
</organism>
<feature type="compositionally biased region" description="Acidic residues" evidence="8">
    <location>
        <begin position="566"/>
        <end position="581"/>
    </location>
</feature>
<dbReference type="PRINTS" id="PR00028">
    <property type="entry name" value="POUDOMAIN"/>
</dbReference>
<feature type="domain" description="Homeobox" evidence="9">
    <location>
        <begin position="778"/>
        <end position="838"/>
    </location>
</feature>
<dbReference type="SMART" id="SM00352">
    <property type="entry name" value="POU"/>
    <property type="match status" value="1"/>
</dbReference>
<dbReference type="Pfam" id="PF00046">
    <property type="entry name" value="Homeodomain"/>
    <property type="match status" value="1"/>
</dbReference>
<feature type="region of interest" description="Disordered" evidence="8">
    <location>
        <begin position="839"/>
        <end position="901"/>
    </location>
</feature>
<feature type="DNA-binding region" description="Homeobox" evidence="5">
    <location>
        <begin position="780"/>
        <end position="839"/>
    </location>
</feature>
<feature type="compositionally biased region" description="Low complexity" evidence="8">
    <location>
        <begin position="859"/>
        <end position="870"/>
    </location>
</feature>
<dbReference type="InterPro" id="IPR000327">
    <property type="entry name" value="POU_dom"/>
</dbReference>
<evidence type="ECO:0000313" key="11">
    <source>
        <dbReference type="EMBL" id="KAK2706094.1"/>
    </source>
</evidence>
<evidence type="ECO:0000256" key="5">
    <source>
        <dbReference type="PROSITE-ProRule" id="PRU00108"/>
    </source>
</evidence>
<dbReference type="Gene3D" id="1.10.260.40">
    <property type="entry name" value="lambda repressor-like DNA-binding domains"/>
    <property type="match status" value="1"/>
</dbReference>
<comment type="similarity">
    <text evidence="7">Belongs to the POU transcription factor family.</text>
</comment>
<dbReference type="CDD" id="cd00086">
    <property type="entry name" value="homeodomain"/>
    <property type="match status" value="1"/>
</dbReference>
<evidence type="ECO:0000256" key="4">
    <source>
        <dbReference type="ARBA" id="ARBA00023242"/>
    </source>
</evidence>
<feature type="compositionally biased region" description="Basic and acidic residues" evidence="8">
    <location>
        <begin position="890"/>
        <end position="901"/>
    </location>
</feature>
<dbReference type="SUPFAM" id="SSF47413">
    <property type="entry name" value="lambda repressor-like DNA-binding domains"/>
    <property type="match status" value="1"/>
</dbReference>
<dbReference type="InterPro" id="IPR050255">
    <property type="entry name" value="POU_domain_TF"/>
</dbReference>
<dbReference type="Proteomes" id="UP001187531">
    <property type="component" value="Unassembled WGS sequence"/>
</dbReference>
<gene>
    <name evidence="11" type="ORF">QYM36_016198</name>
</gene>
<dbReference type="GO" id="GO:0005634">
    <property type="term" value="C:nucleus"/>
    <property type="evidence" value="ECO:0007669"/>
    <property type="project" value="UniProtKB-SubCell"/>
</dbReference>
<dbReference type="SUPFAM" id="SSF46689">
    <property type="entry name" value="Homeodomain-like"/>
    <property type="match status" value="1"/>
</dbReference>
<dbReference type="Gene3D" id="1.10.10.60">
    <property type="entry name" value="Homeodomain-like"/>
    <property type="match status" value="1"/>
</dbReference>
<dbReference type="EMBL" id="JAVRJZ010000020">
    <property type="protein sequence ID" value="KAK2706094.1"/>
    <property type="molecule type" value="Genomic_DNA"/>
</dbReference>
<evidence type="ECO:0000256" key="1">
    <source>
        <dbReference type="ARBA" id="ARBA00004123"/>
    </source>
</evidence>
<evidence type="ECO:0000256" key="2">
    <source>
        <dbReference type="ARBA" id="ARBA00023125"/>
    </source>
</evidence>
<feature type="domain" description="POU-specific" evidence="10">
    <location>
        <begin position="684"/>
        <end position="758"/>
    </location>
</feature>
<keyword evidence="3 5" id="KW-0371">Homeobox</keyword>
<evidence type="ECO:0000256" key="6">
    <source>
        <dbReference type="RuleBase" id="RU000682"/>
    </source>
</evidence>
<keyword evidence="7" id="KW-0804">Transcription</keyword>
<keyword evidence="4 5" id="KW-0539">Nucleus</keyword>
<evidence type="ECO:0000259" key="10">
    <source>
        <dbReference type="PROSITE" id="PS51179"/>
    </source>
</evidence>
<dbReference type="GO" id="GO:0000981">
    <property type="term" value="F:DNA-binding transcription factor activity, RNA polymerase II-specific"/>
    <property type="evidence" value="ECO:0007669"/>
    <property type="project" value="TreeGrafter"/>
</dbReference>
<dbReference type="PANTHER" id="PTHR11636:SF5">
    <property type="entry name" value="POU DOMAIN MOTIF 3, ISOFORM F"/>
    <property type="match status" value="1"/>
</dbReference>
<sequence>MYLQQENLQNPHHQLQQQQQWTGVSQNMGASMQSEQRVPPVFTSQSIAHLQNMQVPNNINSPYEVFQQNSVNYQPQFQQGQQVFQTSENVFVQPYNCAEMKSDHYNYAAFQGKNQNDFVVQQQNMQQQNLLYNQYENQFQHCSEQQQEYQQRVEQNPNQYQFLISSEASPFSQRNPTQNIQLPSECVQNSSSVVQLHHESLRPEPNANVPSLQNNIQRQNLQPQCRSLVQQEMPGHAQNVTQTINQESSSNHLLPAQQQQCHQTQQIMHQQQILTCNQQSVSNPPLPNILQSGCPQQVLGTNGAQIVTNTGQQIVTPGQTQLISNPGIPTHMVSLPANNTQPQLITNNIPQQVLASGIPTQHIIPNQGQQHLIAATNSQPQQLVQAQQQPQGTILIPMQQTGQSQLPQMISMGNGQFLIIQPNAITPQIMVPIPPSQPSLHSTQLLIQTPQGLVVQPIFTLPQQHQVIAFPHKSASPSQNNASQSMVKIIQPSLQAANQDQSVSQPAQPHFVPPQNVPQELVEDSATVDSEAKELDDDGSPKPDVVFGDKEEDGEEKKNFDKSTNDEEIEEEKDLEEEENMKEDQPVQSQPQPFSLQMVQRPGNGLPQPIFINGGTILSGNSDVQLSGQMLPLAQTDGNTQPFMVVAPNPAVQQVMMAPPPSQSPDSTEDLGQPTINQTNAHIVDGVDLEEIKEFAKAFKMRRMSLGLTQTQVGQALSAAAGPAYSQSAICRFERLDITPKSAQKIRPVLEKWMKEAEEKFLKGRRDLVEFVRLPGLNKIRKRRTSFSPEAVALLSQYFEINKQPTGSEVTSLAHQLGYEREVIRIWFCNKRQAMRNSSKCLGRKKGKQITIPEKPNVSSTEASMETSESPQSVHDDGDNSLADPLEIDPLEHHEAETVLN</sequence>
<dbReference type="InterPro" id="IPR009057">
    <property type="entry name" value="Homeodomain-like_sf"/>
</dbReference>
<dbReference type="Pfam" id="PF00157">
    <property type="entry name" value="Pou"/>
    <property type="match status" value="1"/>
</dbReference>
<dbReference type="PROSITE" id="PS00465">
    <property type="entry name" value="POU_2"/>
    <property type="match status" value="1"/>
</dbReference>
<comment type="subcellular location">
    <subcellularLocation>
        <location evidence="1 5 6">Nucleus</location>
    </subcellularLocation>
</comment>
<protein>
    <recommendedName>
        <fullName evidence="7">POU domain protein</fullName>
    </recommendedName>
</protein>
<evidence type="ECO:0000313" key="12">
    <source>
        <dbReference type="Proteomes" id="UP001187531"/>
    </source>
</evidence>
<dbReference type="PROSITE" id="PS51179">
    <property type="entry name" value="POU_3"/>
    <property type="match status" value="1"/>
</dbReference>
<feature type="compositionally biased region" description="Polar residues" evidence="8">
    <location>
        <begin position="494"/>
        <end position="507"/>
    </location>
</feature>
<feature type="compositionally biased region" description="Basic and acidic residues" evidence="8">
    <location>
        <begin position="555"/>
        <end position="565"/>
    </location>
</feature>
<evidence type="ECO:0000256" key="8">
    <source>
        <dbReference type="SAM" id="MobiDB-lite"/>
    </source>
</evidence>
<dbReference type="InterPro" id="IPR010982">
    <property type="entry name" value="Lambda_DNA-bd_dom_sf"/>
</dbReference>
<feature type="compositionally biased region" description="Low complexity" evidence="8">
    <location>
        <begin position="1"/>
        <end position="20"/>
    </location>
</feature>
<dbReference type="SMART" id="SM00389">
    <property type="entry name" value="HOX"/>
    <property type="match status" value="1"/>
</dbReference>
<dbReference type="GO" id="GO:0000978">
    <property type="term" value="F:RNA polymerase II cis-regulatory region sequence-specific DNA binding"/>
    <property type="evidence" value="ECO:0007669"/>
    <property type="project" value="TreeGrafter"/>
</dbReference>
<dbReference type="PROSITE" id="PS00035">
    <property type="entry name" value="POU_1"/>
    <property type="match status" value="1"/>
</dbReference>
<evidence type="ECO:0000259" key="9">
    <source>
        <dbReference type="PROSITE" id="PS50071"/>
    </source>
</evidence>
<name>A0AA88KXQ4_ARTSF</name>
<evidence type="ECO:0000256" key="3">
    <source>
        <dbReference type="ARBA" id="ARBA00023155"/>
    </source>
</evidence>
<reference evidence="11" key="1">
    <citation type="submission" date="2023-07" db="EMBL/GenBank/DDBJ databases">
        <title>Chromosome-level genome assembly of Artemia franciscana.</title>
        <authorList>
            <person name="Jo E."/>
        </authorList>
    </citation>
    <scope>NUCLEOTIDE SEQUENCE</scope>
    <source>
        <tissue evidence="11">Whole body</tissue>
    </source>
</reference>
<dbReference type="AlphaFoldDB" id="A0AA88KXQ4"/>
<dbReference type="PANTHER" id="PTHR11636">
    <property type="entry name" value="POU DOMAIN"/>
    <property type="match status" value="1"/>
</dbReference>
<keyword evidence="2 5" id="KW-0238">DNA-binding</keyword>
<evidence type="ECO:0000256" key="7">
    <source>
        <dbReference type="RuleBase" id="RU361194"/>
    </source>
</evidence>
<feature type="region of interest" description="Disordered" evidence="8">
    <location>
        <begin position="530"/>
        <end position="592"/>
    </location>
</feature>
<proteinExistence type="inferred from homology"/>
<feature type="compositionally biased region" description="Polar residues" evidence="8">
    <location>
        <begin position="21"/>
        <end position="33"/>
    </location>
</feature>
<dbReference type="PROSITE" id="PS50071">
    <property type="entry name" value="HOMEOBOX_2"/>
    <property type="match status" value="1"/>
</dbReference>
<keyword evidence="12" id="KW-1185">Reference proteome</keyword>
<dbReference type="InterPro" id="IPR001356">
    <property type="entry name" value="HD"/>
</dbReference>
<dbReference type="InterPro" id="IPR013847">
    <property type="entry name" value="POU"/>
</dbReference>
<accession>A0AA88KXQ4</accession>